<dbReference type="OrthoDB" id="8913504at2"/>
<name>A0A127JY64_9BURK</name>
<organism evidence="2 3">
    <name type="scientific">Ramlibacter tataouinensis</name>
    <dbReference type="NCBI Taxonomy" id="94132"/>
    <lineage>
        <taxon>Bacteria</taxon>
        <taxon>Pseudomonadati</taxon>
        <taxon>Pseudomonadota</taxon>
        <taxon>Betaproteobacteria</taxon>
        <taxon>Burkholderiales</taxon>
        <taxon>Comamonadaceae</taxon>
        <taxon>Ramlibacter</taxon>
    </lineage>
</organism>
<protein>
    <recommendedName>
        <fullName evidence="1">Phasin domain-containing protein</fullName>
    </recommendedName>
</protein>
<dbReference type="AlphaFoldDB" id="A0A127JY64"/>
<reference evidence="2 3" key="1">
    <citation type="journal article" date="2014" name="Int. J. Syst. Evol. Microbiol.">
        <title>Ramlibacter solisilvae sp. nov., isolated from forest soil, and emended description of the genus Ramlibacter.</title>
        <authorList>
            <person name="Lee H.J."/>
            <person name="Lee S.H."/>
            <person name="Lee S.S."/>
            <person name="Lee J.S."/>
            <person name="Kim Y."/>
            <person name="Kim S.C."/>
            <person name="Jeon C.O."/>
        </authorList>
    </citation>
    <scope>NUCLEOTIDE SEQUENCE [LARGE SCALE GENOMIC DNA]</scope>
    <source>
        <strain evidence="2 3">5-10</strain>
    </source>
</reference>
<dbReference type="Pfam" id="PF09361">
    <property type="entry name" value="Phasin_2"/>
    <property type="match status" value="1"/>
</dbReference>
<evidence type="ECO:0000313" key="2">
    <source>
        <dbReference type="EMBL" id="AMO24948.1"/>
    </source>
</evidence>
<dbReference type="PATRIC" id="fig|94132.3.peg.4401"/>
<evidence type="ECO:0000313" key="3">
    <source>
        <dbReference type="Proteomes" id="UP000070433"/>
    </source>
</evidence>
<gene>
    <name evidence="2" type="ORF">UC35_21580</name>
</gene>
<dbReference type="InterPro" id="IPR018968">
    <property type="entry name" value="Phasin"/>
</dbReference>
<evidence type="ECO:0000259" key="1">
    <source>
        <dbReference type="Pfam" id="PF09361"/>
    </source>
</evidence>
<dbReference type="Proteomes" id="UP000070433">
    <property type="component" value="Chromosome"/>
</dbReference>
<sequence length="151" mass="16818">MTAKASRADSARLMTEMPFTTFSFFTEMPRRQLALMAQSASALFRGSQEVRQIQQDAAQRASEHYEEAMHRLRGDCDYNDLLAVQAELIRFNMQEASQYWQQLATAGMKLQAEMVSSARDVALEGGDPTLESLQRVFAATLNGSGTAAFTH</sequence>
<keyword evidence="3" id="KW-1185">Reference proteome</keyword>
<dbReference type="EMBL" id="CP010951">
    <property type="protein sequence ID" value="AMO24948.1"/>
    <property type="molecule type" value="Genomic_DNA"/>
</dbReference>
<accession>A0A127JY64</accession>
<proteinExistence type="predicted"/>
<feature type="domain" description="Phasin" evidence="1">
    <location>
        <begin position="25"/>
        <end position="118"/>
    </location>
</feature>
<dbReference type="RefSeq" id="WP_061503363.1">
    <property type="nucleotide sequence ID" value="NZ_CP010951.1"/>
</dbReference>